<dbReference type="GO" id="GO:0004331">
    <property type="term" value="F:fructose-2,6-bisphosphate 2-phosphatase activity"/>
    <property type="evidence" value="ECO:0007669"/>
    <property type="project" value="TreeGrafter"/>
</dbReference>
<dbReference type="InterPro" id="IPR029033">
    <property type="entry name" value="His_PPase_superfam"/>
</dbReference>
<dbReference type="PANTHER" id="PTHR46517">
    <property type="entry name" value="FRUCTOSE-2,6-BISPHOSPHATASE TIGAR"/>
    <property type="match status" value="1"/>
</dbReference>
<reference evidence="3" key="2">
    <citation type="submission" date="2025-09" db="UniProtKB">
        <authorList>
            <consortium name="Ensembl"/>
        </authorList>
    </citation>
    <scope>IDENTIFICATION</scope>
</reference>
<dbReference type="Gene3D" id="3.40.50.1240">
    <property type="entry name" value="Phosphoglycerate mutase-like"/>
    <property type="match status" value="1"/>
</dbReference>
<reference evidence="3" key="1">
    <citation type="submission" date="2025-08" db="UniProtKB">
        <authorList>
            <consortium name="Ensembl"/>
        </authorList>
    </citation>
    <scope>IDENTIFICATION</scope>
</reference>
<proteinExistence type="predicted"/>
<dbReference type="GO" id="GO:0005829">
    <property type="term" value="C:cytosol"/>
    <property type="evidence" value="ECO:0007669"/>
    <property type="project" value="TreeGrafter"/>
</dbReference>
<keyword evidence="1" id="KW-0378">Hydrolase</keyword>
<evidence type="ECO:0000313" key="4">
    <source>
        <dbReference type="Proteomes" id="UP000694580"/>
    </source>
</evidence>
<accession>A0AAY4BI98</accession>
<dbReference type="Proteomes" id="UP000694580">
    <property type="component" value="Unplaced"/>
</dbReference>
<feature type="compositionally biased region" description="Low complexity" evidence="2">
    <location>
        <begin position="117"/>
        <end position="130"/>
    </location>
</feature>
<name>A0AAY4BI98_9TELE</name>
<feature type="region of interest" description="Disordered" evidence="2">
    <location>
        <begin position="107"/>
        <end position="132"/>
    </location>
</feature>
<dbReference type="Ensembl" id="ENSDCDT00010021982.1">
    <property type="protein sequence ID" value="ENSDCDP00010020633.1"/>
    <property type="gene ID" value="ENSDCDG00010009455.1"/>
</dbReference>
<dbReference type="InterPro" id="IPR051695">
    <property type="entry name" value="Phosphoglycerate_Mutase"/>
</dbReference>
<dbReference type="GO" id="GO:0045820">
    <property type="term" value="P:negative regulation of glycolytic process"/>
    <property type="evidence" value="ECO:0007669"/>
    <property type="project" value="TreeGrafter"/>
</dbReference>
<dbReference type="AlphaFoldDB" id="A0AAY4BI98"/>
<evidence type="ECO:0000256" key="2">
    <source>
        <dbReference type="SAM" id="MobiDB-lite"/>
    </source>
</evidence>
<dbReference type="SUPFAM" id="SSF53254">
    <property type="entry name" value="Phosphoglycerate mutase-like"/>
    <property type="match status" value="1"/>
</dbReference>
<protein>
    <recommendedName>
        <fullName evidence="5">Phosphoglycerate mutase family protein</fullName>
    </recommendedName>
</protein>
<evidence type="ECO:0000256" key="1">
    <source>
        <dbReference type="ARBA" id="ARBA00022801"/>
    </source>
</evidence>
<dbReference type="PANTHER" id="PTHR46517:SF2">
    <property type="entry name" value="FRUCTOSE-2,6-BISPHOSPHATASE TIGAR B"/>
    <property type="match status" value="1"/>
</dbReference>
<sequence length="268" mass="29164">MTSPRYVTNQEVPPDSATLQRYAHVCADFGATVSGRFLPSPVTTWTSSFPAVPASYSVSAVVRHTDAEVLLADKMADTTAEIILRNNVHSADVELVSDALLRERPAGSRVTWPTRPASPAGTSPPGGETTEQVRKRFRKFLKSLFQRMATDHGFPEAGADVAHPAAQDEDGLGQLHAHALVVSHGAYIRVAVRHLVEELQCSLPPGSRVGQVFGACPNTGMCRFVVTLSRGETGPQPHAVHCLFVNRKEHLDCYVLETFIQSICFYIC</sequence>
<keyword evidence="4" id="KW-1185">Reference proteome</keyword>
<dbReference type="GO" id="GO:0043456">
    <property type="term" value="P:regulation of pentose-phosphate shunt"/>
    <property type="evidence" value="ECO:0007669"/>
    <property type="project" value="TreeGrafter"/>
</dbReference>
<dbReference type="GeneTree" id="ENSGT00940000179145"/>
<evidence type="ECO:0008006" key="5">
    <source>
        <dbReference type="Google" id="ProtNLM"/>
    </source>
</evidence>
<organism evidence="3 4">
    <name type="scientific">Denticeps clupeoides</name>
    <name type="common">denticle herring</name>
    <dbReference type="NCBI Taxonomy" id="299321"/>
    <lineage>
        <taxon>Eukaryota</taxon>
        <taxon>Metazoa</taxon>
        <taxon>Chordata</taxon>
        <taxon>Craniata</taxon>
        <taxon>Vertebrata</taxon>
        <taxon>Euteleostomi</taxon>
        <taxon>Actinopterygii</taxon>
        <taxon>Neopterygii</taxon>
        <taxon>Teleostei</taxon>
        <taxon>Clupei</taxon>
        <taxon>Clupeiformes</taxon>
        <taxon>Denticipitoidei</taxon>
        <taxon>Denticipitidae</taxon>
        <taxon>Denticeps</taxon>
    </lineage>
</organism>
<evidence type="ECO:0000313" key="3">
    <source>
        <dbReference type="Ensembl" id="ENSDCDP00010020633.1"/>
    </source>
</evidence>